<evidence type="ECO:0000313" key="2">
    <source>
        <dbReference type="EMBL" id="GJS66146.1"/>
    </source>
</evidence>
<feature type="region of interest" description="Disordered" evidence="1">
    <location>
        <begin position="158"/>
        <end position="179"/>
    </location>
</feature>
<gene>
    <name evidence="2" type="ORF">Tco_0680710</name>
</gene>
<accession>A0ABQ4XM62</accession>
<name>A0ABQ4XM62_9ASTR</name>
<comment type="caution">
    <text evidence="2">The sequence shown here is derived from an EMBL/GenBank/DDBJ whole genome shotgun (WGS) entry which is preliminary data.</text>
</comment>
<evidence type="ECO:0000256" key="1">
    <source>
        <dbReference type="SAM" id="MobiDB-lite"/>
    </source>
</evidence>
<reference evidence="2" key="2">
    <citation type="submission" date="2022-01" db="EMBL/GenBank/DDBJ databases">
        <authorList>
            <person name="Yamashiro T."/>
            <person name="Shiraishi A."/>
            <person name="Satake H."/>
            <person name="Nakayama K."/>
        </authorList>
    </citation>
    <scope>NUCLEOTIDE SEQUENCE</scope>
</reference>
<dbReference type="EMBL" id="BQNB010009628">
    <property type="protein sequence ID" value="GJS66146.1"/>
    <property type="molecule type" value="Genomic_DNA"/>
</dbReference>
<keyword evidence="3" id="KW-1185">Reference proteome</keyword>
<organism evidence="2 3">
    <name type="scientific">Tanacetum coccineum</name>
    <dbReference type="NCBI Taxonomy" id="301880"/>
    <lineage>
        <taxon>Eukaryota</taxon>
        <taxon>Viridiplantae</taxon>
        <taxon>Streptophyta</taxon>
        <taxon>Embryophyta</taxon>
        <taxon>Tracheophyta</taxon>
        <taxon>Spermatophyta</taxon>
        <taxon>Magnoliopsida</taxon>
        <taxon>eudicotyledons</taxon>
        <taxon>Gunneridae</taxon>
        <taxon>Pentapetalae</taxon>
        <taxon>asterids</taxon>
        <taxon>campanulids</taxon>
        <taxon>Asterales</taxon>
        <taxon>Asteraceae</taxon>
        <taxon>Asteroideae</taxon>
        <taxon>Anthemideae</taxon>
        <taxon>Anthemidinae</taxon>
        <taxon>Tanacetum</taxon>
    </lineage>
</organism>
<proteinExistence type="predicted"/>
<dbReference type="Proteomes" id="UP001151760">
    <property type="component" value="Unassembled WGS sequence"/>
</dbReference>
<sequence>MAASVISISSDSSDESIYSEVLVVPEVAAATVASPARSDIELPERHVSFSSHDAMVARWRSKVASRSSSPTTSTSEIPTAPIPRAPYTEIIEPVVAPLEVCRCLSILIRPGQDILVDRLYRTHPGGPCRALTVRKSVGPLPFHRLALRYTSHHLDRFTSGSSSNHSSSDHSSFDHSSSNHSSSEHFYLYTIRDLFDPLLAGLHVFNEGLSHWTVCHHYLPVSTNGHPSLRWMILLLESSCQAISQGDLSSERLHRRCVSDIRRGLWAVGGMAATSWDIEAGIDAGIGIEVEVDPRAGPVVDDDMLHGFHDHIVEIPVHRIQVIESVQRFQGHRIAGVDLEATTITERISALERDNARLRYGNDGEGCAENTIGFSELSRVIKSELSTNFVGFVYFDTVEA</sequence>
<reference evidence="2" key="1">
    <citation type="journal article" date="2022" name="Int. J. Mol. Sci.">
        <title>Draft Genome of Tanacetum Coccineum: Genomic Comparison of Closely Related Tanacetum-Family Plants.</title>
        <authorList>
            <person name="Yamashiro T."/>
            <person name="Shiraishi A."/>
            <person name="Nakayama K."/>
            <person name="Satake H."/>
        </authorList>
    </citation>
    <scope>NUCLEOTIDE SEQUENCE</scope>
</reference>
<evidence type="ECO:0000313" key="3">
    <source>
        <dbReference type="Proteomes" id="UP001151760"/>
    </source>
</evidence>
<protein>
    <submittedName>
        <fullName evidence="2">Uncharacterized protein</fullName>
    </submittedName>
</protein>